<dbReference type="InterPro" id="IPR036895">
    <property type="entry name" value="Uracil-DNA_glycosylase-like_sf"/>
</dbReference>
<proteinExistence type="predicted"/>
<dbReference type="InterPro" id="IPR005122">
    <property type="entry name" value="Uracil-DNA_glycosylase-like"/>
</dbReference>
<keyword evidence="1" id="KW-0227">DNA damage</keyword>
<evidence type="ECO:0000259" key="4">
    <source>
        <dbReference type="Pfam" id="PF03167"/>
    </source>
</evidence>
<dbReference type="SUPFAM" id="SSF52141">
    <property type="entry name" value="Uracil-DNA glycosylase-like"/>
    <property type="match status" value="1"/>
</dbReference>
<reference evidence="5 6" key="1">
    <citation type="submission" date="2014-10" db="EMBL/GenBank/DDBJ databases">
        <title>Genome sequence of Erwinia typographi M043b.</title>
        <authorList>
            <person name="Chan K.-G."/>
            <person name="Tan W.-S."/>
        </authorList>
    </citation>
    <scope>NUCLEOTIDE SEQUENCE [LARGE SCALE GENOMIC DNA]</scope>
    <source>
        <strain evidence="5 6">M043b</strain>
    </source>
</reference>
<dbReference type="Proteomes" id="UP000030351">
    <property type="component" value="Unassembled WGS sequence"/>
</dbReference>
<dbReference type="Pfam" id="PF03167">
    <property type="entry name" value="UDG"/>
    <property type="match status" value="1"/>
</dbReference>
<evidence type="ECO:0000256" key="2">
    <source>
        <dbReference type="ARBA" id="ARBA00022801"/>
    </source>
</evidence>
<dbReference type="NCBIfam" id="NF007570">
    <property type="entry name" value="PRK10201.1"/>
    <property type="match status" value="1"/>
</dbReference>
<keyword evidence="6" id="KW-1185">Reference proteome</keyword>
<dbReference type="GO" id="GO:0004844">
    <property type="term" value="F:uracil DNA N-glycosylase activity"/>
    <property type="evidence" value="ECO:0007669"/>
    <property type="project" value="TreeGrafter"/>
</dbReference>
<dbReference type="GO" id="GO:0008263">
    <property type="term" value="F:pyrimidine-specific mismatch base pair DNA N-glycosylase activity"/>
    <property type="evidence" value="ECO:0007669"/>
    <property type="project" value="TreeGrafter"/>
</dbReference>
<dbReference type="PANTHER" id="PTHR12159">
    <property type="entry name" value="G/T AND G/U MISMATCH-SPECIFIC DNA GLYCOSYLASE"/>
    <property type="match status" value="1"/>
</dbReference>
<dbReference type="InterPro" id="IPR015637">
    <property type="entry name" value="MUG/TDG"/>
</dbReference>
<keyword evidence="2" id="KW-0378">Hydrolase</keyword>
<protein>
    <submittedName>
        <fullName evidence="5">Formamidopyrimidine-DNA glycosylase</fullName>
    </submittedName>
</protein>
<dbReference type="AlphaFoldDB" id="A0A0A3Z6Y4"/>
<dbReference type="CDD" id="cd10028">
    <property type="entry name" value="UDG-F2_TDG_MUG"/>
    <property type="match status" value="1"/>
</dbReference>
<dbReference type="PANTHER" id="PTHR12159:SF9">
    <property type="entry name" value="G_T MISMATCH-SPECIFIC THYMINE DNA GLYCOSYLASE"/>
    <property type="match status" value="1"/>
</dbReference>
<evidence type="ECO:0000256" key="3">
    <source>
        <dbReference type="ARBA" id="ARBA00023204"/>
    </source>
</evidence>
<dbReference type="STRING" id="371042.NG99_08395"/>
<dbReference type="EMBL" id="JRUQ01000027">
    <property type="protein sequence ID" value="KGT94620.1"/>
    <property type="molecule type" value="Genomic_DNA"/>
</dbReference>
<dbReference type="eggNOG" id="COG3663">
    <property type="taxonomic scope" value="Bacteria"/>
</dbReference>
<dbReference type="Gene3D" id="3.40.470.10">
    <property type="entry name" value="Uracil-DNA glycosylase-like domain"/>
    <property type="match status" value="1"/>
</dbReference>
<evidence type="ECO:0000313" key="5">
    <source>
        <dbReference type="EMBL" id="KGT94620.1"/>
    </source>
</evidence>
<name>A0A0A3Z6Y4_9GAMM</name>
<comment type="caution">
    <text evidence="5">The sequence shown here is derived from an EMBL/GenBank/DDBJ whole genome shotgun (WGS) entry which is preliminary data.</text>
</comment>
<organism evidence="5 6">
    <name type="scientific">Erwinia typographi</name>
    <dbReference type="NCBI Taxonomy" id="371042"/>
    <lineage>
        <taxon>Bacteria</taxon>
        <taxon>Pseudomonadati</taxon>
        <taxon>Pseudomonadota</taxon>
        <taxon>Gammaproteobacteria</taxon>
        <taxon>Enterobacterales</taxon>
        <taxon>Erwiniaceae</taxon>
        <taxon>Erwinia</taxon>
    </lineage>
</organism>
<dbReference type="GO" id="GO:0006285">
    <property type="term" value="P:base-excision repair, AP site formation"/>
    <property type="evidence" value="ECO:0007669"/>
    <property type="project" value="InterPro"/>
</dbReference>
<gene>
    <name evidence="5" type="ORF">NG99_08395</name>
</gene>
<evidence type="ECO:0000313" key="6">
    <source>
        <dbReference type="Proteomes" id="UP000030351"/>
    </source>
</evidence>
<feature type="domain" description="Uracil-DNA glycosylase-like" evidence="4">
    <location>
        <begin position="13"/>
        <end position="165"/>
    </location>
</feature>
<accession>A0A0A3Z6Y4</accession>
<dbReference type="RefSeq" id="WP_034890764.1">
    <property type="nucleotide sequence ID" value="NZ_JRUQ01000027.1"/>
</dbReference>
<keyword evidence="3" id="KW-0234">DNA repair</keyword>
<sequence>MSETDQHGITDILAPGLRVVFCGINPGKSSAHTGFHFAHKGNRFWKTIWQAGFTARQLRPEEEQLLLDTGCGITMLVERPTKEATELSGMELRDGGKALIEKIQRYQPYALAVLGKQAYKQAFRVSKVEWGRQPQTVGETEIWVLPNPSGLNRASQDDLSAAYRELDTALAERGR</sequence>
<evidence type="ECO:0000256" key="1">
    <source>
        <dbReference type="ARBA" id="ARBA00022763"/>
    </source>
</evidence>